<protein>
    <submittedName>
        <fullName evidence="1">Uncharacterized protein</fullName>
    </submittedName>
</protein>
<sequence length="164" mass="18722">MVMHRHFLHKDGFQYTIVFSWSDRIRLEGVPNLLFYYVGDYCSGVGVSVYRDNFTSLSKSFIEFNQVKSCKLTSILIGWQKNSNQDRASSVKVPTLESWLYASDVDILLGGILSTYDITRFKNVITCLKSALNMLIGMIHNVNVEYMVELFLLLAGQFAAWVVV</sequence>
<keyword evidence="2" id="KW-1185">Reference proteome</keyword>
<evidence type="ECO:0000313" key="2">
    <source>
        <dbReference type="Proteomes" id="UP001151760"/>
    </source>
</evidence>
<gene>
    <name evidence="1" type="ORF">Tco_0770955</name>
</gene>
<dbReference type="Proteomes" id="UP001151760">
    <property type="component" value="Unassembled WGS sequence"/>
</dbReference>
<evidence type="ECO:0000313" key="1">
    <source>
        <dbReference type="EMBL" id="GJS88319.1"/>
    </source>
</evidence>
<name>A0ABQ4ZDN9_9ASTR</name>
<reference evidence="1" key="2">
    <citation type="submission" date="2022-01" db="EMBL/GenBank/DDBJ databases">
        <authorList>
            <person name="Yamashiro T."/>
            <person name="Shiraishi A."/>
            <person name="Satake H."/>
            <person name="Nakayama K."/>
        </authorList>
    </citation>
    <scope>NUCLEOTIDE SEQUENCE</scope>
</reference>
<reference evidence="1" key="1">
    <citation type="journal article" date="2022" name="Int. J. Mol. Sci.">
        <title>Draft Genome of Tanacetum Coccineum: Genomic Comparison of Closely Related Tanacetum-Family Plants.</title>
        <authorList>
            <person name="Yamashiro T."/>
            <person name="Shiraishi A."/>
            <person name="Nakayama K."/>
            <person name="Satake H."/>
        </authorList>
    </citation>
    <scope>NUCLEOTIDE SEQUENCE</scope>
</reference>
<comment type="caution">
    <text evidence="1">The sequence shown here is derived from an EMBL/GenBank/DDBJ whole genome shotgun (WGS) entry which is preliminary data.</text>
</comment>
<dbReference type="EMBL" id="BQNB010011264">
    <property type="protein sequence ID" value="GJS88319.1"/>
    <property type="molecule type" value="Genomic_DNA"/>
</dbReference>
<proteinExistence type="predicted"/>
<accession>A0ABQ4ZDN9</accession>
<organism evidence="1 2">
    <name type="scientific">Tanacetum coccineum</name>
    <dbReference type="NCBI Taxonomy" id="301880"/>
    <lineage>
        <taxon>Eukaryota</taxon>
        <taxon>Viridiplantae</taxon>
        <taxon>Streptophyta</taxon>
        <taxon>Embryophyta</taxon>
        <taxon>Tracheophyta</taxon>
        <taxon>Spermatophyta</taxon>
        <taxon>Magnoliopsida</taxon>
        <taxon>eudicotyledons</taxon>
        <taxon>Gunneridae</taxon>
        <taxon>Pentapetalae</taxon>
        <taxon>asterids</taxon>
        <taxon>campanulids</taxon>
        <taxon>Asterales</taxon>
        <taxon>Asteraceae</taxon>
        <taxon>Asteroideae</taxon>
        <taxon>Anthemideae</taxon>
        <taxon>Anthemidinae</taxon>
        <taxon>Tanacetum</taxon>
    </lineage>
</organism>